<comment type="caution">
    <text evidence="1">The sequence shown here is derived from an EMBL/GenBank/DDBJ whole genome shotgun (WGS) entry which is preliminary data.</text>
</comment>
<evidence type="ECO:0000313" key="3">
    <source>
        <dbReference type="Proteomes" id="UP000663829"/>
    </source>
</evidence>
<dbReference type="EMBL" id="CAJNOQ010045495">
    <property type="protein sequence ID" value="CAF1636260.1"/>
    <property type="molecule type" value="Genomic_DNA"/>
</dbReference>
<organism evidence="1 3">
    <name type="scientific">Didymodactylos carnosus</name>
    <dbReference type="NCBI Taxonomy" id="1234261"/>
    <lineage>
        <taxon>Eukaryota</taxon>
        <taxon>Metazoa</taxon>
        <taxon>Spiralia</taxon>
        <taxon>Gnathifera</taxon>
        <taxon>Rotifera</taxon>
        <taxon>Eurotatoria</taxon>
        <taxon>Bdelloidea</taxon>
        <taxon>Philodinida</taxon>
        <taxon>Philodinidae</taxon>
        <taxon>Didymodactylos</taxon>
    </lineage>
</organism>
<protein>
    <submittedName>
        <fullName evidence="1">Uncharacterized protein</fullName>
    </submittedName>
</protein>
<accession>A0A816DEG1</accession>
<dbReference type="EMBL" id="CAJOBC010113836">
    <property type="protein sequence ID" value="CAF4541999.1"/>
    <property type="molecule type" value="Genomic_DNA"/>
</dbReference>
<keyword evidence="3" id="KW-1185">Reference proteome</keyword>
<evidence type="ECO:0000313" key="1">
    <source>
        <dbReference type="EMBL" id="CAF1636260.1"/>
    </source>
</evidence>
<name>A0A816DEG1_9BILA</name>
<proteinExistence type="predicted"/>
<reference evidence="1" key="1">
    <citation type="submission" date="2021-02" db="EMBL/GenBank/DDBJ databases">
        <authorList>
            <person name="Nowell W R."/>
        </authorList>
    </citation>
    <scope>NUCLEOTIDE SEQUENCE</scope>
</reference>
<sequence>MSTSFQISHMICIVEGYERLTFDRDRLSELRRPDGPIDVDRLSQ</sequence>
<dbReference type="Proteomes" id="UP000663829">
    <property type="component" value="Unassembled WGS sequence"/>
</dbReference>
<gene>
    <name evidence="1" type="ORF">GPM918_LOCUS44669</name>
    <name evidence="2" type="ORF">SRO942_LOCUS46632</name>
</gene>
<evidence type="ECO:0000313" key="2">
    <source>
        <dbReference type="EMBL" id="CAF4541999.1"/>
    </source>
</evidence>
<feature type="non-terminal residue" evidence="1">
    <location>
        <position position="44"/>
    </location>
</feature>
<dbReference type="Proteomes" id="UP000681722">
    <property type="component" value="Unassembled WGS sequence"/>
</dbReference>
<dbReference type="AlphaFoldDB" id="A0A816DEG1"/>